<evidence type="ECO:0000256" key="5">
    <source>
        <dbReference type="ARBA" id="ARBA00022723"/>
    </source>
</evidence>
<dbReference type="Gene3D" id="3.90.79.20">
    <property type="match status" value="1"/>
</dbReference>
<dbReference type="InterPro" id="IPR049734">
    <property type="entry name" value="NudC-like_C"/>
</dbReference>
<comment type="similarity">
    <text evidence="3">Belongs to the Nudix hydrolase family. NudC subfamily.</text>
</comment>
<dbReference type="Gene3D" id="3.90.79.10">
    <property type="entry name" value="Nucleoside Triphosphate Pyrophosphohydrolase"/>
    <property type="match status" value="1"/>
</dbReference>
<dbReference type="InterPro" id="IPR015376">
    <property type="entry name" value="Znr_NADH_PPase"/>
</dbReference>
<dbReference type="PANTHER" id="PTHR42904">
    <property type="entry name" value="NUDIX HYDROLASE, NUDC SUBFAMILY"/>
    <property type="match status" value="1"/>
</dbReference>
<comment type="cofactor">
    <cofactor evidence="2">
        <name>Zn(2+)</name>
        <dbReference type="ChEBI" id="CHEBI:29105"/>
    </cofactor>
</comment>
<dbReference type="GO" id="GO:0019677">
    <property type="term" value="P:NAD+ catabolic process"/>
    <property type="evidence" value="ECO:0007669"/>
    <property type="project" value="TreeGrafter"/>
</dbReference>
<name>A0A6J4K930_9PSEU</name>
<dbReference type="Pfam" id="PF00293">
    <property type="entry name" value="NUDIX"/>
    <property type="match status" value="1"/>
</dbReference>
<dbReference type="Pfam" id="PF09297">
    <property type="entry name" value="Zn_ribbon_NUD"/>
    <property type="match status" value="1"/>
</dbReference>
<sequence length="363" mass="38529">MTSGTAGPDLRAAFHLDADPALSRSTVDRREQLRVDADHVKALWPDARVVLVDPRGRTPVERGDAGTLALTLAATPAIGEAVPDGAVLLGEEDGTAYWALRVPDPAEAHGNDAGSGFLTEEQWARSGGGPDHENWTDLRSSGADLDARGAGLLTTAVALLNWHERSRFCARDGSEMYAVKSGWARLCTAHSHEEYPRTDPSMICLVHDGTAGDQARVLLARQPIWPAGRYSVLAGFVEAGESLEACVARECAEEVGVDVHTISYLGSQPWPFPRSLMIGFAAVADPDQPIKLQEGEIESARWVTRAELQTALDAGEWSHRDGAARGTRGVGGTAFEAGAGRELVLPGGVSIARAMLEAWAAAG</sequence>
<dbReference type="InterPro" id="IPR000086">
    <property type="entry name" value="NUDIX_hydrolase_dom"/>
</dbReference>
<protein>
    <recommendedName>
        <fullName evidence="4">NAD(+) diphosphatase</fullName>
        <ecNumber evidence="4">3.6.1.22</ecNumber>
    </recommendedName>
</protein>
<proteinExistence type="inferred from homology"/>
<evidence type="ECO:0000256" key="1">
    <source>
        <dbReference type="ARBA" id="ARBA00001946"/>
    </source>
</evidence>
<evidence type="ECO:0000256" key="4">
    <source>
        <dbReference type="ARBA" id="ARBA00012381"/>
    </source>
</evidence>
<evidence type="ECO:0000256" key="7">
    <source>
        <dbReference type="ARBA" id="ARBA00022842"/>
    </source>
</evidence>
<keyword evidence="7" id="KW-0460">Magnesium</keyword>
<comment type="catalytic activity">
    <reaction evidence="9">
        <text>a 5'-end NAD(+)-phospho-ribonucleoside in mRNA + H2O = a 5'-end phospho-adenosine-phospho-ribonucleoside in mRNA + beta-nicotinamide D-ribonucleotide + 2 H(+)</text>
        <dbReference type="Rhea" id="RHEA:60876"/>
        <dbReference type="Rhea" id="RHEA-COMP:15698"/>
        <dbReference type="Rhea" id="RHEA-COMP:15719"/>
        <dbReference type="ChEBI" id="CHEBI:14649"/>
        <dbReference type="ChEBI" id="CHEBI:15377"/>
        <dbReference type="ChEBI" id="CHEBI:15378"/>
        <dbReference type="ChEBI" id="CHEBI:144029"/>
        <dbReference type="ChEBI" id="CHEBI:144051"/>
    </reaction>
    <physiologicalReaction direction="left-to-right" evidence="9">
        <dbReference type="Rhea" id="RHEA:60877"/>
    </physiologicalReaction>
</comment>
<dbReference type="GO" id="GO:0005829">
    <property type="term" value="C:cytosol"/>
    <property type="evidence" value="ECO:0007669"/>
    <property type="project" value="TreeGrafter"/>
</dbReference>
<dbReference type="GO" id="GO:0006742">
    <property type="term" value="P:NADP+ catabolic process"/>
    <property type="evidence" value="ECO:0007669"/>
    <property type="project" value="TreeGrafter"/>
</dbReference>
<accession>A0A6J4K930</accession>
<dbReference type="InterPro" id="IPR015375">
    <property type="entry name" value="NADH_PPase-like_N"/>
</dbReference>
<dbReference type="NCBIfam" id="NF001299">
    <property type="entry name" value="PRK00241.1"/>
    <property type="match status" value="1"/>
</dbReference>
<evidence type="ECO:0000256" key="6">
    <source>
        <dbReference type="ARBA" id="ARBA00022801"/>
    </source>
</evidence>
<evidence type="ECO:0000259" key="10">
    <source>
        <dbReference type="PROSITE" id="PS51462"/>
    </source>
</evidence>
<evidence type="ECO:0000256" key="8">
    <source>
        <dbReference type="ARBA" id="ARBA00023027"/>
    </source>
</evidence>
<dbReference type="PROSITE" id="PS51462">
    <property type="entry name" value="NUDIX"/>
    <property type="match status" value="1"/>
</dbReference>
<dbReference type="Pfam" id="PF09296">
    <property type="entry name" value="NUDIX-like"/>
    <property type="match status" value="1"/>
</dbReference>
<keyword evidence="5" id="KW-0479">Metal-binding</keyword>
<feature type="domain" description="Nudix hydrolase" evidence="10">
    <location>
        <begin position="196"/>
        <end position="325"/>
    </location>
</feature>
<organism evidence="11">
    <name type="scientific">uncultured Actinomycetospora sp</name>
    <dbReference type="NCBI Taxonomy" id="1135996"/>
    <lineage>
        <taxon>Bacteria</taxon>
        <taxon>Bacillati</taxon>
        <taxon>Actinomycetota</taxon>
        <taxon>Actinomycetes</taxon>
        <taxon>Pseudonocardiales</taxon>
        <taxon>Pseudonocardiaceae</taxon>
        <taxon>Actinomycetospora</taxon>
        <taxon>environmental samples</taxon>
    </lineage>
</organism>
<reference evidence="11" key="1">
    <citation type="submission" date="2020-02" db="EMBL/GenBank/DDBJ databases">
        <authorList>
            <person name="Meier V. D."/>
        </authorList>
    </citation>
    <scope>NUCLEOTIDE SEQUENCE</scope>
    <source>
        <strain evidence="11">AVDCRST_MAG54</strain>
    </source>
</reference>
<keyword evidence="8" id="KW-0520">NAD</keyword>
<keyword evidence="6 11" id="KW-0378">Hydrolase</keyword>
<dbReference type="PANTHER" id="PTHR42904:SF6">
    <property type="entry name" value="NAD-CAPPED RNA HYDROLASE NUDT12"/>
    <property type="match status" value="1"/>
</dbReference>
<comment type="cofactor">
    <cofactor evidence="1">
        <name>Mg(2+)</name>
        <dbReference type="ChEBI" id="CHEBI:18420"/>
    </cofactor>
</comment>
<evidence type="ECO:0000256" key="9">
    <source>
        <dbReference type="ARBA" id="ARBA00023679"/>
    </source>
</evidence>
<dbReference type="GO" id="GO:0046872">
    <property type="term" value="F:metal ion binding"/>
    <property type="evidence" value="ECO:0007669"/>
    <property type="project" value="UniProtKB-KW"/>
</dbReference>
<dbReference type="EC" id="3.6.1.22" evidence="4"/>
<gene>
    <name evidence="11" type="ORF">AVDCRST_MAG54-5057</name>
</gene>
<dbReference type="CDD" id="cd03429">
    <property type="entry name" value="NUDIX_NADH_pyrophosphatase_Nudt13"/>
    <property type="match status" value="1"/>
</dbReference>
<dbReference type="InterPro" id="IPR050241">
    <property type="entry name" value="NAD-cap_RNA_hydrolase_NudC"/>
</dbReference>
<dbReference type="AlphaFoldDB" id="A0A6J4K930"/>
<evidence type="ECO:0000256" key="3">
    <source>
        <dbReference type="ARBA" id="ARBA00009595"/>
    </source>
</evidence>
<dbReference type="SUPFAM" id="SSF55811">
    <property type="entry name" value="Nudix"/>
    <property type="match status" value="1"/>
</dbReference>
<evidence type="ECO:0000313" key="11">
    <source>
        <dbReference type="EMBL" id="CAA9298798.1"/>
    </source>
</evidence>
<dbReference type="EMBL" id="CADCTH010000638">
    <property type="protein sequence ID" value="CAA9298798.1"/>
    <property type="molecule type" value="Genomic_DNA"/>
</dbReference>
<dbReference type="InterPro" id="IPR015797">
    <property type="entry name" value="NUDIX_hydrolase-like_dom_sf"/>
</dbReference>
<dbReference type="GO" id="GO:0035529">
    <property type="term" value="F:NADH pyrophosphatase activity"/>
    <property type="evidence" value="ECO:0007669"/>
    <property type="project" value="TreeGrafter"/>
</dbReference>
<evidence type="ECO:0000256" key="2">
    <source>
        <dbReference type="ARBA" id="ARBA00001947"/>
    </source>
</evidence>